<keyword evidence="3" id="KW-1185">Reference proteome</keyword>
<proteinExistence type="predicted"/>
<feature type="compositionally biased region" description="Polar residues" evidence="1">
    <location>
        <begin position="118"/>
        <end position="127"/>
    </location>
</feature>
<name>A0A9N8HHJ6_9STRA</name>
<feature type="compositionally biased region" description="Polar residues" evidence="1">
    <location>
        <begin position="62"/>
        <end position="74"/>
    </location>
</feature>
<feature type="compositionally biased region" description="Polar residues" evidence="1">
    <location>
        <begin position="102"/>
        <end position="111"/>
    </location>
</feature>
<evidence type="ECO:0000313" key="2">
    <source>
        <dbReference type="EMBL" id="CAB9514241.1"/>
    </source>
</evidence>
<feature type="compositionally biased region" description="Basic residues" evidence="1">
    <location>
        <begin position="165"/>
        <end position="176"/>
    </location>
</feature>
<feature type="region of interest" description="Disordered" evidence="1">
    <location>
        <begin position="60"/>
        <end position="176"/>
    </location>
</feature>
<evidence type="ECO:0000313" key="3">
    <source>
        <dbReference type="Proteomes" id="UP001153069"/>
    </source>
</evidence>
<dbReference type="EMBL" id="CAICTM010000640">
    <property type="protein sequence ID" value="CAB9514241.1"/>
    <property type="molecule type" value="Genomic_DNA"/>
</dbReference>
<dbReference type="Proteomes" id="UP001153069">
    <property type="component" value="Unassembled WGS sequence"/>
</dbReference>
<protein>
    <submittedName>
        <fullName evidence="2">Uncharacterized protein</fullName>
    </submittedName>
</protein>
<comment type="caution">
    <text evidence="2">The sequence shown here is derived from an EMBL/GenBank/DDBJ whole genome shotgun (WGS) entry which is preliminary data.</text>
</comment>
<gene>
    <name evidence="2" type="ORF">SEMRO_641_G180000.1</name>
</gene>
<organism evidence="2 3">
    <name type="scientific">Seminavis robusta</name>
    <dbReference type="NCBI Taxonomy" id="568900"/>
    <lineage>
        <taxon>Eukaryota</taxon>
        <taxon>Sar</taxon>
        <taxon>Stramenopiles</taxon>
        <taxon>Ochrophyta</taxon>
        <taxon>Bacillariophyta</taxon>
        <taxon>Bacillariophyceae</taxon>
        <taxon>Bacillariophycidae</taxon>
        <taxon>Naviculales</taxon>
        <taxon>Naviculaceae</taxon>
        <taxon>Seminavis</taxon>
    </lineage>
</organism>
<sequence length="176" mass="19164">MLHSFFDDFCADLPETIEQILVVTDNAGAIPEEVVQSGKEKEKRSSNRWESVPVPCCVAHAPTTSDQAKSTGFSKPQRRGSLEGKGEVDLDYAPVTTDAEDQTQSLCTNSAPKRPQRRQSIGTTTGTLFGEDKISPSCSSSPEFDVKLDRSAMEATGMKPTWGPHRPKRRLSPPAA</sequence>
<dbReference type="AlphaFoldDB" id="A0A9N8HHJ6"/>
<evidence type="ECO:0000256" key="1">
    <source>
        <dbReference type="SAM" id="MobiDB-lite"/>
    </source>
</evidence>
<accession>A0A9N8HHJ6</accession>
<reference evidence="2" key="1">
    <citation type="submission" date="2020-06" db="EMBL/GenBank/DDBJ databases">
        <authorList>
            <consortium name="Plant Systems Biology data submission"/>
        </authorList>
    </citation>
    <scope>NUCLEOTIDE SEQUENCE</scope>
    <source>
        <strain evidence="2">D6</strain>
    </source>
</reference>